<accession>A0A858Q9E2</accession>
<dbReference type="PANTHER" id="PTHR47237:SF1">
    <property type="entry name" value="SLL0310 PROTEIN"/>
    <property type="match status" value="1"/>
</dbReference>
<dbReference type="InterPro" id="IPR052729">
    <property type="entry name" value="Acyl/Acetyltrans_Enzymes"/>
</dbReference>
<dbReference type="Gene3D" id="3.40.630.90">
    <property type="match status" value="1"/>
</dbReference>
<evidence type="ECO:0000313" key="2">
    <source>
        <dbReference type="EMBL" id="QJD30344.1"/>
    </source>
</evidence>
<dbReference type="Pfam" id="PF00583">
    <property type="entry name" value="Acetyltransf_1"/>
    <property type="match status" value="1"/>
</dbReference>
<keyword evidence="3" id="KW-1185">Reference proteome</keyword>
<organism evidence="2 3">
    <name type="scientific">Methylococcus geothermalis</name>
    <dbReference type="NCBI Taxonomy" id="2681310"/>
    <lineage>
        <taxon>Bacteria</taxon>
        <taxon>Pseudomonadati</taxon>
        <taxon>Pseudomonadota</taxon>
        <taxon>Gammaproteobacteria</taxon>
        <taxon>Methylococcales</taxon>
        <taxon>Methylococcaceae</taxon>
        <taxon>Methylococcus</taxon>
    </lineage>
</organism>
<protein>
    <submittedName>
        <fullName evidence="2">GNAT family N-acetyltransferase</fullName>
    </submittedName>
</protein>
<feature type="domain" description="N-acetyltransferase" evidence="1">
    <location>
        <begin position="139"/>
        <end position="275"/>
    </location>
</feature>
<dbReference type="InterPro" id="IPR041496">
    <property type="entry name" value="YitH/HolE_GNAT"/>
</dbReference>
<dbReference type="CDD" id="cd04301">
    <property type="entry name" value="NAT_SF"/>
    <property type="match status" value="1"/>
</dbReference>
<gene>
    <name evidence="2" type="ORF">GNH96_10405</name>
</gene>
<feature type="domain" description="N-acetyltransferase" evidence="1">
    <location>
        <begin position="5"/>
        <end position="141"/>
    </location>
</feature>
<evidence type="ECO:0000259" key="1">
    <source>
        <dbReference type="PROSITE" id="PS51186"/>
    </source>
</evidence>
<name>A0A858Q9E2_9GAMM</name>
<dbReference type="Gene3D" id="3.40.630.30">
    <property type="match status" value="1"/>
</dbReference>
<dbReference type="InterPro" id="IPR016181">
    <property type="entry name" value="Acyl_CoA_acyltransferase"/>
</dbReference>
<evidence type="ECO:0000313" key="3">
    <source>
        <dbReference type="Proteomes" id="UP000503004"/>
    </source>
</evidence>
<dbReference type="PROSITE" id="PS51186">
    <property type="entry name" value="GNAT"/>
    <property type="match status" value="2"/>
</dbReference>
<dbReference type="Proteomes" id="UP000503004">
    <property type="component" value="Chromosome"/>
</dbReference>
<dbReference type="EMBL" id="CP046565">
    <property type="protein sequence ID" value="QJD30344.1"/>
    <property type="molecule type" value="Genomic_DNA"/>
</dbReference>
<dbReference type="SUPFAM" id="SSF55729">
    <property type="entry name" value="Acyl-CoA N-acyltransferases (Nat)"/>
    <property type="match status" value="1"/>
</dbReference>
<dbReference type="GO" id="GO:0016747">
    <property type="term" value="F:acyltransferase activity, transferring groups other than amino-acyl groups"/>
    <property type="evidence" value="ECO:0007669"/>
    <property type="project" value="InterPro"/>
</dbReference>
<dbReference type="AlphaFoldDB" id="A0A858Q9E2"/>
<reference evidence="3" key="1">
    <citation type="submission" date="2019-12" db="EMBL/GenBank/DDBJ databases">
        <authorList>
            <person name="Awala S.I."/>
            <person name="Rhee S.K."/>
        </authorList>
    </citation>
    <scope>NUCLEOTIDE SEQUENCE [LARGE SCALE GENOMIC DNA]</scope>
    <source>
        <strain evidence="3">IM1</strain>
    </source>
</reference>
<dbReference type="KEGG" id="metu:GNH96_10405"/>
<sequence length="282" mass="31327">MQQKFRIERMDREHLELALDWAAAEGWNPGLHDAACFFSTDAEGFFMGFLGDEPVGSISAVSYPDDFGFIGLYIVRPEHRGKGFGLKLWHTAVDHLGERTIGLDGVIERQSSYARSGFVTAHRNVRFEWTGPAVTETDPAVQRLDPADFGELLAYDAALFPGMRDDFLRVWMGQPSGVGLTYRSDDGGIAGYGLLRPCRVGYKLGPWFADTARIAEDLLKAFRHHAGAAPIFIDVPEPNTAALRLATVHGMRRVFETARMYTPRAPALPLERTFGITTYELG</sequence>
<dbReference type="InterPro" id="IPR000182">
    <property type="entry name" value="GNAT_dom"/>
</dbReference>
<dbReference type="Pfam" id="PF18014">
    <property type="entry name" value="Acetyltransf_18"/>
    <property type="match status" value="1"/>
</dbReference>
<keyword evidence="2" id="KW-0808">Transferase</keyword>
<dbReference type="RefSeq" id="WP_169603617.1">
    <property type="nucleotide sequence ID" value="NZ_CP046565.1"/>
</dbReference>
<proteinExistence type="predicted"/>
<dbReference type="PANTHER" id="PTHR47237">
    <property type="entry name" value="SLL0310 PROTEIN"/>
    <property type="match status" value="1"/>
</dbReference>